<evidence type="ECO:0000256" key="1">
    <source>
        <dbReference type="SAM" id="MobiDB-lite"/>
    </source>
</evidence>
<feature type="compositionally biased region" description="Basic and acidic residues" evidence="1">
    <location>
        <begin position="60"/>
        <end position="72"/>
    </location>
</feature>
<accession>F9WLK2</accession>
<feature type="compositionally biased region" description="Basic and acidic residues" evidence="1">
    <location>
        <begin position="168"/>
        <end position="195"/>
    </location>
</feature>
<feature type="compositionally biased region" description="Basic and acidic residues" evidence="1">
    <location>
        <begin position="202"/>
        <end position="219"/>
    </location>
</feature>
<sequence length="248" mass="27741">MLRNVQHRQGFSLKRGSTHANTEAKAHTKNACKGNTPRSARAKTHKRKCAESHTTTQSKRNHEEKTRGHPTDSQDATCKHQRGACSLTGIARQQHGPRIKTAEKHTHIGTAAPRFGKANSDKNTPRKRKRQGKKHAITTGKPDKGWRSRTHARTPTDVIRTQGQAHTAHADRKKADNDSKQHDAGARTVPNRETRTTLSDAALREVRGGPRSKKYDKTCRKQKAKQQHPAHRKHTHRTNRALSATNTG</sequence>
<feature type="region of interest" description="Disordered" evidence="1">
    <location>
        <begin position="1"/>
        <end position="80"/>
    </location>
</feature>
<name>F9WLK2_TRYVY</name>
<protein>
    <submittedName>
        <fullName evidence="2">Uncharacterized protein</fullName>
    </submittedName>
</protein>
<dbReference type="Proteomes" id="UP000009027">
    <property type="component" value="Unassembled WGS sequence"/>
</dbReference>
<dbReference type="AlphaFoldDB" id="F9WLK2"/>
<dbReference type="EMBL" id="CAEX01001066">
    <property type="protein sequence ID" value="CCD18394.1"/>
    <property type="molecule type" value="Genomic_DNA"/>
</dbReference>
<evidence type="ECO:0000313" key="2">
    <source>
        <dbReference type="EMBL" id="CCD18394.1"/>
    </source>
</evidence>
<feature type="compositionally biased region" description="Basic residues" evidence="1">
    <location>
        <begin position="220"/>
        <end position="239"/>
    </location>
</feature>
<keyword evidence="3" id="KW-1185">Reference proteome</keyword>
<organism evidence="2 3">
    <name type="scientific">Trypanosoma vivax (strain Y486)</name>
    <dbReference type="NCBI Taxonomy" id="1055687"/>
    <lineage>
        <taxon>Eukaryota</taxon>
        <taxon>Discoba</taxon>
        <taxon>Euglenozoa</taxon>
        <taxon>Kinetoplastea</taxon>
        <taxon>Metakinetoplastina</taxon>
        <taxon>Trypanosomatida</taxon>
        <taxon>Trypanosomatidae</taxon>
        <taxon>Trypanosoma</taxon>
        <taxon>Duttonella</taxon>
    </lineage>
</organism>
<dbReference type="VEuPathDB" id="TriTrypDB:TvY486_0010780"/>
<feature type="compositionally biased region" description="Basic residues" evidence="1">
    <location>
        <begin position="125"/>
        <end position="136"/>
    </location>
</feature>
<gene>
    <name evidence="2" type="ORF">TvY486_0010780</name>
</gene>
<feature type="region of interest" description="Disordered" evidence="1">
    <location>
        <begin position="95"/>
        <end position="248"/>
    </location>
</feature>
<evidence type="ECO:0000313" key="3">
    <source>
        <dbReference type="Proteomes" id="UP000009027"/>
    </source>
</evidence>
<proteinExistence type="predicted"/>
<reference evidence="2 3" key="1">
    <citation type="journal article" date="2012" name="Proc. Natl. Acad. Sci. U.S.A.">
        <title>Antigenic diversity is generated by distinct evolutionary mechanisms in African trypanosome species.</title>
        <authorList>
            <person name="Jackson A.P."/>
            <person name="Berry A."/>
            <person name="Aslett M."/>
            <person name="Allison H.C."/>
            <person name="Burton P."/>
            <person name="Vavrova-Anderson J."/>
            <person name="Brown R."/>
            <person name="Browne H."/>
            <person name="Corton N."/>
            <person name="Hauser H."/>
            <person name="Gamble J."/>
            <person name="Gilderthorp R."/>
            <person name="Marcello L."/>
            <person name="McQuillan J."/>
            <person name="Otto T.D."/>
            <person name="Quail M.A."/>
            <person name="Sanders M.J."/>
            <person name="van Tonder A."/>
            <person name="Ginger M.L."/>
            <person name="Field M.C."/>
            <person name="Barry J.D."/>
            <person name="Hertz-Fowler C."/>
            <person name="Berriman M."/>
        </authorList>
    </citation>
    <scope>NUCLEOTIDE SEQUENCE</scope>
    <source>
        <strain evidence="2 3">Y486</strain>
    </source>
</reference>